<protein>
    <submittedName>
        <fullName evidence="19">Glutamate synthase</fullName>
    </submittedName>
</protein>
<dbReference type="RefSeq" id="WP_229783054.1">
    <property type="nucleotide sequence ID" value="NZ_BMOU01000001.1"/>
</dbReference>
<dbReference type="GO" id="GO:0019676">
    <property type="term" value="P:ammonia assimilation cycle"/>
    <property type="evidence" value="ECO:0007669"/>
    <property type="project" value="TreeGrafter"/>
</dbReference>
<dbReference type="Gene3D" id="3.20.20.70">
    <property type="entry name" value="Aldolase class I"/>
    <property type="match status" value="2"/>
</dbReference>
<proteinExistence type="inferred from homology"/>
<reference evidence="19" key="2">
    <citation type="submission" date="2020-09" db="EMBL/GenBank/DDBJ databases">
        <authorList>
            <person name="Sun Q."/>
            <person name="Ohkuma M."/>
        </authorList>
    </citation>
    <scope>NUCLEOTIDE SEQUENCE</scope>
    <source>
        <strain evidence="19">JCM 17820</strain>
    </source>
</reference>
<dbReference type="Proteomes" id="UP000605784">
    <property type="component" value="Unassembled WGS sequence"/>
</dbReference>
<comment type="cofactor">
    <cofactor evidence="2">
        <name>[3Fe-4S] cluster</name>
        <dbReference type="ChEBI" id="CHEBI:21137"/>
    </cofactor>
</comment>
<dbReference type="FunFam" id="3.20.20.70:FF:000031">
    <property type="entry name" value="Glutamate synthase 1 [NADH]"/>
    <property type="match status" value="1"/>
</dbReference>
<dbReference type="Gene3D" id="3.60.20.10">
    <property type="entry name" value="Glutamine Phosphoribosylpyrophosphate, subunit 1, domain 1"/>
    <property type="match status" value="1"/>
</dbReference>
<dbReference type="SUPFAM" id="SSF51395">
    <property type="entry name" value="FMN-linked oxidoreductases"/>
    <property type="match status" value="1"/>
</dbReference>
<dbReference type="PANTHER" id="PTHR11938">
    <property type="entry name" value="FAD NADPH DEHYDROGENASE/OXIDOREDUCTASE"/>
    <property type="match status" value="1"/>
</dbReference>
<gene>
    <name evidence="19" type="primary">gltB</name>
    <name evidence="19" type="ORF">GCM10009030_00670</name>
</gene>
<evidence type="ECO:0000256" key="6">
    <source>
        <dbReference type="ARBA" id="ARBA00022630"/>
    </source>
</evidence>
<dbReference type="InterPro" id="IPR036485">
    <property type="entry name" value="Glu_synth_asu_C_sf"/>
</dbReference>
<feature type="region of interest" description="Disordered" evidence="17">
    <location>
        <begin position="1484"/>
        <end position="1506"/>
    </location>
</feature>
<evidence type="ECO:0000256" key="15">
    <source>
        <dbReference type="ARBA" id="ARBA00023291"/>
    </source>
</evidence>
<evidence type="ECO:0000256" key="3">
    <source>
        <dbReference type="ARBA" id="ARBA00001974"/>
    </source>
</evidence>
<dbReference type="Pfam" id="PF01493">
    <property type="entry name" value="GXGXG"/>
    <property type="match status" value="1"/>
</dbReference>
<dbReference type="PROSITE" id="PS51278">
    <property type="entry name" value="GATASE_TYPE_2"/>
    <property type="match status" value="1"/>
</dbReference>
<feature type="domain" description="Glutamine amidotransferase type-2" evidence="18">
    <location>
        <begin position="20"/>
        <end position="414"/>
    </location>
</feature>
<evidence type="ECO:0000256" key="12">
    <source>
        <dbReference type="ARBA" id="ARBA00023004"/>
    </source>
</evidence>
<keyword evidence="11" id="KW-0560">Oxidoreductase</keyword>
<dbReference type="GO" id="GO:0051538">
    <property type="term" value="F:3 iron, 4 sulfur cluster binding"/>
    <property type="evidence" value="ECO:0007669"/>
    <property type="project" value="UniProtKB-KW"/>
</dbReference>
<dbReference type="Pfam" id="PF01645">
    <property type="entry name" value="Glu_synthase"/>
    <property type="match status" value="1"/>
</dbReference>
<dbReference type="CDD" id="cd00713">
    <property type="entry name" value="GltS"/>
    <property type="match status" value="1"/>
</dbReference>
<dbReference type="GO" id="GO:0046872">
    <property type="term" value="F:metal ion binding"/>
    <property type="evidence" value="ECO:0007669"/>
    <property type="project" value="UniProtKB-KW"/>
</dbReference>
<evidence type="ECO:0000256" key="13">
    <source>
        <dbReference type="ARBA" id="ARBA00023014"/>
    </source>
</evidence>
<dbReference type="SUPFAM" id="SSF69336">
    <property type="entry name" value="Alpha subunit of glutamate synthase, C-terminal domain"/>
    <property type="match status" value="1"/>
</dbReference>
<evidence type="ECO:0000256" key="4">
    <source>
        <dbReference type="ARBA" id="ARBA00009716"/>
    </source>
</evidence>
<dbReference type="Pfam" id="PF00310">
    <property type="entry name" value="GATase_2"/>
    <property type="match status" value="1"/>
</dbReference>
<dbReference type="EMBL" id="BMOU01000001">
    <property type="protein sequence ID" value="GGN84779.1"/>
    <property type="molecule type" value="Genomic_DNA"/>
</dbReference>
<keyword evidence="8" id="KW-0479">Metal-binding</keyword>
<evidence type="ECO:0000256" key="10">
    <source>
        <dbReference type="ARBA" id="ARBA00022962"/>
    </source>
</evidence>
<dbReference type="InterPro" id="IPR006982">
    <property type="entry name" value="Glu_synth_centr_N"/>
</dbReference>
<evidence type="ECO:0000256" key="8">
    <source>
        <dbReference type="ARBA" id="ARBA00022723"/>
    </source>
</evidence>
<keyword evidence="14" id="KW-0314">Glutamate biosynthesis</keyword>
<evidence type="ECO:0000256" key="7">
    <source>
        <dbReference type="ARBA" id="ARBA00022643"/>
    </source>
</evidence>
<evidence type="ECO:0000313" key="20">
    <source>
        <dbReference type="Proteomes" id="UP000605784"/>
    </source>
</evidence>
<dbReference type="FunFam" id="3.60.20.10:FF:000001">
    <property type="entry name" value="Glutamate synthase, large subunit"/>
    <property type="match status" value="1"/>
</dbReference>
<keyword evidence="12" id="KW-0408">Iron</keyword>
<dbReference type="PANTHER" id="PTHR11938:SF133">
    <property type="entry name" value="GLUTAMATE SYNTHASE (NADH)"/>
    <property type="match status" value="1"/>
</dbReference>
<keyword evidence="6" id="KW-0285">Flavoprotein</keyword>
<evidence type="ECO:0000256" key="11">
    <source>
        <dbReference type="ARBA" id="ARBA00023002"/>
    </source>
</evidence>
<reference evidence="19" key="1">
    <citation type="journal article" date="2014" name="Int. J. Syst. Evol. Microbiol.">
        <title>Complete genome sequence of Corynebacterium casei LMG S-19264T (=DSM 44701T), isolated from a smear-ripened cheese.</title>
        <authorList>
            <consortium name="US DOE Joint Genome Institute (JGI-PGF)"/>
            <person name="Walter F."/>
            <person name="Albersmeier A."/>
            <person name="Kalinowski J."/>
            <person name="Ruckert C."/>
        </authorList>
    </citation>
    <scope>NUCLEOTIDE SEQUENCE</scope>
    <source>
        <strain evidence="19">JCM 17820</strain>
    </source>
</reference>
<comment type="cofactor">
    <cofactor evidence="1">
        <name>FMN</name>
        <dbReference type="ChEBI" id="CHEBI:58210"/>
    </cofactor>
</comment>
<evidence type="ECO:0000256" key="5">
    <source>
        <dbReference type="ARBA" id="ARBA00022605"/>
    </source>
</evidence>
<dbReference type="Gene3D" id="2.160.20.60">
    <property type="entry name" value="Glutamate synthase, alpha subunit, C-terminal domain"/>
    <property type="match status" value="1"/>
</dbReference>
<comment type="pathway">
    <text evidence="16">Amino-acid biosynthesis.</text>
</comment>
<dbReference type="NCBIfam" id="NF008730">
    <property type="entry name" value="PRK11750.1"/>
    <property type="match status" value="1"/>
</dbReference>
<evidence type="ECO:0000256" key="9">
    <source>
        <dbReference type="ARBA" id="ARBA00022827"/>
    </source>
</evidence>
<dbReference type="GO" id="GO:0006537">
    <property type="term" value="P:glutamate biosynthetic process"/>
    <property type="evidence" value="ECO:0007669"/>
    <property type="project" value="UniProtKB-KW"/>
</dbReference>
<keyword evidence="20" id="KW-1185">Reference proteome</keyword>
<dbReference type="GO" id="GO:0015930">
    <property type="term" value="F:glutamate synthase activity"/>
    <property type="evidence" value="ECO:0007669"/>
    <property type="project" value="InterPro"/>
</dbReference>
<dbReference type="InterPro" id="IPR029055">
    <property type="entry name" value="Ntn_hydrolases_N"/>
</dbReference>
<dbReference type="SUPFAM" id="SSF56235">
    <property type="entry name" value="N-terminal nucleophile aminohydrolases (Ntn hydrolases)"/>
    <property type="match status" value="1"/>
</dbReference>
<dbReference type="InterPro" id="IPR050711">
    <property type="entry name" value="ET-N_metabolism_enzyme"/>
</dbReference>
<accession>A0A830GEY7</accession>
<name>A0A830GEY7_9EURY</name>
<keyword evidence="9" id="KW-0274">FAD</keyword>
<dbReference type="InterPro" id="IPR002932">
    <property type="entry name" value="Glu_synthdom"/>
</dbReference>
<keyword evidence="10" id="KW-0315">Glutamine amidotransferase</keyword>
<comment type="similarity">
    <text evidence="4">Belongs to the glutamate synthase family.</text>
</comment>
<dbReference type="CDD" id="cd02808">
    <property type="entry name" value="GltS_FMN"/>
    <property type="match status" value="1"/>
</dbReference>
<evidence type="ECO:0000256" key="1">
    <source>
        <dbReference type="ARBA" id="ARBA00001917"/>
    </source>
</evidence>
<dbReference type="InterPro" id="IPR002489">
    <property type="entry name" value="Glu_synth_asu_C"/>
</dbReference>
<comment type="caution">
    <text evidence="19">The sequence shown here is derived from an EMBL/GenBank/DDBJ whole genome shotgun (WGS) entry which is preliminary data.</text>
</comment>
<evidence type="ECO:0000256" key="2">
    <source>
        <dbReference type="ARBA" id="ARBA00001927"/>
    </source>
</evidence>
<comment type="cofactor">
    <cofactor evidence="3">
        <name>FAD</name>
        <dbReference type="ChEBI" id="CHEBI:57692"/>
    </cofactor>
</comment>
<dbReference type="InterPro" id="IPR017932">
    <property type="entry name" value="GATase_2_dom"/>
</dbReference>
<keyword evidence="5" id="KW-0028">Amino-acid biosynthesis</keyword>
<keyword evidence="7" id="KW-0288">FMN</keyword>
<organism evidence="19 20">
    <name type="scientific">Haloarcula pellucida</name>
    <dbReference type="NCBI Taxonomy" id="1427151"/>
    <lineage>
        <taxon>Archaea</taxon>
        <taxon>Methanobacteriati</taxon>
        <taxon>Methanobacteriota</taxon>
        <taxon>Stenosarchaea group</taxon>
        <taxon>Halobacteria</taxon>
        <taxon>Halobacteriales</taxon>
        <taxon>Haloarculaceae</taxon>
        <taxon>Haloarcula</taxon>
    </lineage>
</organism>
<sequence length="1506" mass="163474">MRRTGTDAPLSDPHDQRANCGVGVLVNLDGRRTHAVVEDGFEVLENLDHRGARGAEANTGDGAGMLVQKPHAFFADVVPDLGGYDEYGVGMVFLPQDPDERDRFRDLLESAAADEGFEVVAWREVPTDNTGLGKTALDSEPAVWQVFVEPTDSLAPDDLDTRLYVLRRVVERRVDERNPPGADRFYVCSLDRRTVVYKGLLTNGQLRSYYPDLSDERVRTRLVFVHARFSTNTLGAWELAHPYRKVVHNGEVNTLRGNLNWMAARESDLDSPVLGEAVEKLTPVTHADQSDTAVVDNVLELLVEGGRPLPHALRMLVPEAWHGDDAMDDDRRDWYRYHATVSEPWDGPLLVAATDGDRVGAVLDRNGLRPCRYYVTTDDRLVMASETGVLDADPSEVVTKDRLQPGQMFYADPDEGRIVPDEEVFDRLTDEDYGAWVSRERVDLSDLVDGSDPPPSPPADADVRARQRAFGYTREHLDRLVEPMAEAGSDPIGAMGNDTPLSVLSERNKTLFTYFKQLFAQVSNPPLDYIREDVVTSLYTHVGRQRNLLGETPAHARRLFCESPILTREELAAVENVDENGIRAATIDLTYEKGATTLAPAVERVREAADAAIDDGCEVLVLSDRAVGPDRVPIPSLLAVGAVHHHLVRTGRRTHVGVVLDSGQPCAVHHVCTLVGYGADALCPSLAYESIDAMVADGVLECDREEALAAYRHALDDGLQKVMAKMGISTLSSYKGAQVFEAVGLDSGFVAEYFAGTTARTEGIDVDDLEADVLERHHHAFEADAGTTLDPGGELYWRRDGEFHQWNPNTIGKLQYAAQAGDFAAYREFAEMVNDQQERLQTLRGLLELDTESRESVPLEAVEPVHSIVERFFTASMSFGSLSKEAHETLAVAMNRIGGTACSGEGGEPVERFGTERECGNKQVASGRFGVTATYLANADHLGIKMAQGSKPGEGGHLPGEKVNEIIAETRNTTPGVPLISPPPHHDIYSIEDLAQLVHDLKCANADADVHVKLVSEAGVGIIAAGVAKAKADAVLISGQSGGTGASPKTSIKSAGLPWELGIAEANQILRANDLRSRIRVRVDGGMKTGRDVVVAALLGAEEYGFGTAPLVTCGCIMLRKCHCNTCSVGVATQDPDLREKFPGRPAYVVNYVTCIAQEVREYMAELGVRSMDDLVGRVDLLSQREVSHDRAASVDLSALLTVPEGGGRRQTRTQDHGLDEKLDHELLDRARPALERGESVDVSLPIRNRGRTVGAMLSSEVADRYGEAGLPDDTVTVEFEGSAGQSFGAFLASGVTLSLAGDANDYVGKGLSGGKLVVRTPDEAAYDATDNVVIGNVALYGATDGEAYVNGVAGERFAVRNSGVTAVVEGVGDHGCEYMTGGVVVVLGDTGRNFAAGMSGGEVYVLDRDGRFRDRVNTGMVHFDPLDDRDRRLVRRMVENHYRYTGSDRAREVLDDWETAVAQFVKVMPDAFAAVLDDRLAEGEDPRASLPPEPAAAAERVTTDD</sequence>
<evidence type="ECO:0000256" key="14">
    <source>
        <dbReference type="ARBA" id="ARBA00023164"/>
    </source>
</evidence>
<dbReference type="CDD" id="cd00982">
    <property type="entry name" value="gltB_C"/>
    <property type="match status" value="1"/>
</dbReference>
<dbReference type="InterPro" id="IPR013785">
    <property type="entry name" value="Aldolase_TIM"/>
</dbReference>
<keyword evidence="13" id="KW-0411">Iron-sulfur</keyword>
<keyword evidence="15" id="KW-0003">3Fe-4S</keyword>
<evidence type="ECO:0000256" key="16">
    <source>
        <dbReference type="ARBA" id="ARBA00029440"/>
    </source>
</evidence>
<evidence type="ECO:0000259" key="18">
    <source>
        <dbReference type="PROSITE" id="PS51278"/>
    </source>
</evidence>
<dbReference type="Pfam" id="PF04898">
    <property type="entry name" value="Glu_syn_central"/>
    <property type="match status" value="1"/>
</dbReference>
<evidence type="ECO:0000313" key="19">
    <source>
        <dbReference type="EMBL" id="GGN84779.1"/>
    </source>
</evidence>
<evidence type="ECO:0000256" key="17">
    <source>
        <dbReference type="SAM" id="MobiDB-lite"/>
    </source>
</evidence>
<dbReference type="FunFam" id="2.160.20.60:FF:000001">
    <property type="entry name" value="Glutamate synthase, large subunit"/>
    <property type="match status" value="1"/>
</dbReference>